<evidence type="ECO:0000313" key="3">
    <source>
        <dbReference type="Proteomes" id="UP000626109"/>
    </source>
</evidence>
<feature type="region of interest" description="Disordered" evidence="1">
    <location>
        <begin position="342"/>
        <end position="365"/>
    </location>
</feature>
<feature type="region of interest" description="Disordered" evidence="1">
    <location>
        <begin position="227"/>
        <end position="255"/>
    </location>
</feature>
<feature type="compositionally biased region" description="Basic and acidic residues" evidence="1">
    <location>
        <begin position="227"/>
        <end position="240"/>
    </location>
</feature>
<proteinExistence type="predicted"/>
<evidence type="ECO:0000313" key="2">
    <source>
        <dbReference type="EMBL" id="CAE8691722.1"/>
    </source>
</evidence>
<comment type="caution">
    <text evidence="2">The sequence shown here is derived from an EMBL/GenBank/DDBJ whole genome shotgun (WGS) entry which is preliminary data.</text>
</comment>
<evidence type="ECO:0000256" key="1">
    <source>
        <dbReference type="SAM" id="MobiDB-lite"/>
    </source>
</evidence>
<feature type="non-terminal residue" evidence="2">
    <location>
        <position position="815"/>
    </location>
</feature>
<gene>
    <name evidence="2" type="ORF">PGLA2088_LOCUS27546</name>
</gene>
<feature type="region of interest" description="Disordered" evidence="1">
    <location>
        <begin position="1"/>
        <end position="29"/>
    </location>
</feature>
<dbReference type="AlphaFoldDB" id="A0A813K0I6"/>
<dbReference type="EMBL" id="CAJNNW010027503">
    <property type="protein sequence ID" value="CAE8691722.1"/>
    <property type="molecule type" value="Genomic_DNA"/>
</dbReference>
<protein>
    <submittedName>
        <fullName evidence="2">Uncharacterized protein</fullName>
    </submittedName>
</protein>
<feature type="compositionally biased region" description="Polar residues" evidence="1">
    <location>
        <begin position="293"/>
        <end position="306"/>
    </location>
</feature>
<dbReference type="Proteomes" id="UP000626109">
    <property type="component" value="Unassembled WGS sequence"/>
</dbReference>
<accession>A0A813K0I6</accession>
<sequence>MLDGTRGHVKKAKSIETASNDTLGASGPREGVVLQAGKRASLEENYKKVTGTRPPLQEQGSDAFLSAHFKMWEKGEIGFFQTKQMVSVMPDPLEMAPSVKGLKPVNGFLYQDDQEERKNPYSKEQWESVLIVFQTNLLRCVWAFPNNRLFDLEKSDLDAFYKFLLGEDIAKRSPAPPLHVLMYAERTAWWKMALLIHEGLSLKTALNRIMANSLFWTRDIYEKVSSEPKGKGKKARDGSRTPKPTATPAGGGKWPAEWAESNAKGQQYCKNYHLRTSSTVSRVFKPAGGATGTEFTSSATERSLQGASGPDINRSTASVEAGPAKVQKIDFILKPRVPSLVDNRKVPPSAERQTSKGKTADTAGAHLRRPLQTSLEEPSPWFPWLQHVPPRLRNRLRWDTSHSTSIPDRAIVILFAGKEDPTSLESAIHSIAPELSNSVVAIDLCRGKGNDLLVSEPYSSLCAAGIEGQLDHCGGGPMRRTWTARLWIPKEGGGVPLRGRSEATLWGLPTLADSQRIKCDGDSMLMLRQLYLSSLAKMGNQLCSSFLEHPADPALFWITKTIIAWGKELSLKLMIFDQRRLGQMVPKTTGSMTDLCLNWDKSFCNHADRRKDTKILASGDLSRYPWGMMMDIANAIAAAQKATSGASGPEGIGKEEIVQTGFKRRPIGDGGGEPSPGRRAPPKRSLTALATVGTAIMNACASAAHDIMASLARQDNDMPFEPAMMNTIGQLMCSGSWEVTKGQAFYLDLMTHAARKAFDIDYEYPQELKVGVPLGVDEETLSSPGEYCQEPWWLPPEHIPTAEGASGPDGTWDEE</sequence>
<feature type="region of interest" description="Disordered" evidence="1">
    <location>
        <begin position="658"/>
        <end position="683"/>
    </location>
</feature>
<reference evidence="2" key="1">
    <citation type="submission" date="2021-02" db="EMBL/GenBank/DDBJ databases">
        <authorList>
            <person name="Dougan E. K."/>
            <person name="Rhodes N."/>
            <person name="Thang M."/>
            <person name="Chan C."/>
        </authorList>
    </citation>
    <scope>NUCLEOTIDE SEQUENCE</scope>
</reference>
<name>A0A813K0I6_POLGL</name>
<feature type="region of interest" description="Disordered" evidence="1">
    <location>
        <begin position="287"/>
        <end position="321"/>
    </location>
</feature>
<feature type="region of interest" description="Disordered" evidence="1">
    <location>
        <begin position="793"/>
        <end position="815"/>
    </location>
</feature>
<organism evidence="2 3">
    <name type="scientific">Polarella glacialis</name>
    <name type="common">Dinoflagellate</name>
    <dbReference type="NCBI Taxonomy" id="89957"/>
    <lineage>
        <taxon>Eukaryota</taxon>
        <taxon>Sar</taxon>
        <taxon>Alveolata</taxon>
        <taxon>Dinophyceae</taxon>
        <taxon>Suessiales</taxon>
        <taxon>Suessiaceae</taxon>
        <taxon>Polarella</taxon>
    </lineage>
</organism>